<evidence type="ECO:0000313" key="4">
    <source>
        <dbReference type="Proteomes" id="UP000066549"/>
    </source>
</evidence>
<reference evidence="3 4" key="1">
    <citation type="submission" date="2015-03" db="EMBL/GenBank/DDBJ databases">
        <title>Comparative analysis of the OM43 clade including a novel species from Red Sea uncovers genomic and metabolic diversity among marine methylotrophs.</title>
        <authorList>
            <person name="Jimenez-Infante F."/>
            <person name="Ngugi D.K."/>
            <person name="Vinu M."/>
            <person name="Alam I."/>
            <person name="Kamau A."/>
            <person name="Blom J."/>
            <person name="Bajic V.B."/>
            <person name="Stingl U."/>
        </authorList>
    </citation>
    <scope>NUCLEOTIDE SEQUENCE [LARGE SCALE GENOMIC DNA]</scope>
    <source>
        <strain evidence="3 4">MBRSH7</strain>
    </source>
</reference>
<dbReference type="PROSITE" id="PS50846">
    <property type="entry name" value="HMA_2"/>
    <property type="match status" value="1"/>
</dbReference>
<dbReference type="InterPro" id="IPR036163">
    <property type="entry name" value="HMA_dom_sf"/>
</dbReference>
<feature type="signal peptide" evidence="1">
    <location>
        <begin position="1"/>
        <end position="17"/>
    </location>
</feature>
<dbReference type="EMBL" id="CP011002">
    <property type="protein sequence ID" value="AKO65263.1"/>
    <property type="molecule type" value="Genomic_DNA"/>
</dbReference>
<keyword evidence="4" id="KW-1185">Reference proteome</keyword>
<evidence type="ECO:0000259" key="2">
    <source>
        <dbReference type="PROSITE" id="PS50846"/>
    </source>
</evidence>
<dbReference type="Pfam" id="PF00403">
    <property type="entry name" value="HMA"/>
    <property type="match status" value="1"/>
</dbReference>
<evidence type="ECO:0000313" key="3">
    <source>
        <dbReference type="EMBL" id="AKO65263.1"/>
    </source>
</evidence>
<evidence type="ECO:0000256" key="1">
    <source>
        <dbReference type="SAM" id="SignalP"/>
    </source>
</evidence>
<dbReference type="Proteomes" id="UP000066549">
    <property type="component" value="Chromosome"/>
</dbReference>
<accession>A0A0H4J0C8</accession>
<feature type="chain" id="PRO_5005206261" description="HMA domain-containing protein" evidence="1">
    <location>
        <begin position="18"/>
        <end position="103"/>
    </location>
</feature>
<dbReference type="Gene3D" id="3.30.70.100">
    <property type="match status" value="1"/>
</dbReference>
<name>A0A0H4J0C8_9PROT</name>
<organism evidence="3 4">
    <name type="scientific">Methylophilales bacterium MBRS-H7</name>
    <dbReference type="NCBI Taxonomy" id="1623450"/>
    <lineage>
        <taxon>Bacteria</taxon>
        <taxon>Pseudomonadati</taxon>
        <taxon>Pseudomonadota</taxon>
        <taxon>Betaproteobacteria</taxon>
        <taxon>Nitrosomonadales</taxon>
        <taxon>OM43 clade</taxon>
    </lineage>
</organism>
<dbReference type="OrthoDB" id="5513217at2"/>
<sequence length="103" mass="11547">MKKLFLSLLLISSSLFASTQKIEVNGMVCAFCAQGIEKSLSKFETTKDVYVNLDEGFVILENKAEAVSEDKIRTIITDSGYDVTKISLINETADEVRKKYENK</sequence>
<dbReference type="AlphaFoldDB" id="A0A0H4J0C8"/>
<protein>
    <recommendedName>
        <fullName evidence="2">HMA domain-containing protein</fullName>
    </recommendedName>
</protein>
<dbReference type="SUPFAM" id="SSF55008">
    <property type="entry name" value="HMA, heavy metal-associated domain"/>
    <property type="match status" value="1"/>
</dbReference>
<dbReference type="InterPro" id="IPR006121">
    <property type="entry name" value="HMA_dom"/>
</dbReference>
<keyword evidence="1" id="KW-0732">Signal</keyword>
<feature type="domain" description="HMA" evidence="2">
    <location>
        <begin position="18"/>
        <end position="84"/>
    </location>
</feature>
<dbReference type="CDD" id="cd00371">
    <property type="entry name" value="HMA"/>
    <property type="match status" value="1"/>
</dbReference>
<proteinExistence type="predicted"/>
<gene>
    <name evidence="3" type="ORF">VI33_00360</name>
</gene>
<dbReference type="GO" id="GO:0046872">
    <property type="term" value="F:metal ion binding"/>
    <property type="evidence" value="ECO:0007669"/>
    <property type="project" value="InterPro"/>
</dbReference>